<name>A0ABN7P4Y5_TIMPD</name>
<dbReference type="PANTHER" id="PTHR31196:SF2">
    <property type="entry name" value="RNA POLYMERASE II NUCLEAR LOCALIZATION PROTEIN SLC7A6OS-RELATED"/>
    <property type="match status" value="1"/>
</dbReference>
<comment type="similarity">
    <text evidence="4">Belongs to the IWR1/SLC7A6OS family.</text>
</comment>
<evidence type="ECO:0000256" key="5">
    <source>
        <dbReference type="ARBA" id="ARBA00017036"/>
    </source>
</evidence>
<evidence type="ECO:0000313" key="13">
    <source>
        <dbReference type="Proteomes" id="UP001153148"/>
    </source>
</evidence>
<evidence type="ECO:0000256" key="7">
    <source>
        <dbReference type="ARBA" id="ARBA00022490"/>
    </source>
</evidence>
<evidence type="ECO:0000313" key="12">
    <source>
        <dbReference type="EMBL" id="CAG2061157.1"/>
    </source>
</evidence>
<evidence type="ECO:0000256" key="3">
    <source>
        <dbReference type="ARBA" id="ARBA00004496"/>
    </source>
</evidence>
<keyword evidence="8" id="KW-0653">Protein transport</keyword>
<keyword evidence="9" id="KW-0539">Nucleus</keyword>
<reference evidence="12" key="1">
    <citation type="submission" date="2021-03" db="EMBL/GenBank/DDBJ databases">
        <authorList>
            <person name="Tran Van P."/>
        </authorList>
    </citation>
    <scope>NUCLEOTIDE SEQUENCE</scope>
</reference>
<dbReference type="InterPro" id="IPR040218">
    <property type="entry name" value="SLC7A6OS"/>
</dbReference>
<feature type="region of interest" description="Disordered" evidence="10">
    <location>
        <begin position="43"/>
        <end position="76"/>
    </location>
</feature>
<comment type="subcellular location">
    <subcellularLocation>
        <location evidence="3">Cytoplasm</location>
    </subcellularLocation>
    <subcellularLocation>
        <location evidence="2">Nucleus</location>
    </subcellularLocation>
</comment>
<accession>A0ABN7P4Y5</accession>
<dbReference type="Pfam" id="PF08574">
    <property type="entry name" value="Iwr1"/>
    <property type="match status" value="1"/>
</dbReference>
<comment type="function">
    <text evidence="1">Directs RNA polymerase II nuclear import.</text>
</comment>
<evidence type="ECO:0000256" key="4">
    <source>
        <dbReference type="ARBA" id="ARBA00010218"/>
    </source>
</evidence>
<evidence type="ECO:0000256" key="2">
    <source>
        <dbReference type="ARBA" id="ARBA00004123"/>
    </source>
</evidence>
<evidence type="ECO:0000256" key="6">
    <source>
        <dbReference type="ARBA" id="ARBA00022448"/>
    </source>
</evidence>
<comment type="caution">
    <text evidence="12">The sequence shown here is derived from an EMBL/GenBank/DDBJ whole genome shotgun (WGS) entry which is preliminary data.</text>
</comment>
<evidence type="ECO:0000256" key="1">
    <source>
        <dbReference type="ARBA" id="ARBA00003202"/>
    </source>
</evidence>
<feature type="domain" description="Transcription factor Iwr1" evidence="11">
    <location>
        <begin position="8"/>
        <end position="70"/>
    </location>
</feature>
<evidence type="ECO:0000256" key="9">
    <source>
        <dbReference type="ARBA" id="ARBA00023242"/>
    </source>
</evidence>
<feature type="compositionally biased region" description="Acidic residues" evidence="10">
    <location>
        <begin position="67"/>
        <end position="76"/>
    </location>
</feature>
<sequence>MGAEENDHYVYDLYYTGDVDDMLIENLVSVQPLQSDLLYHRRSSSGLSDSDDSEDSNAENNIGNDYPDTEEDNSIDEDDMRAAIRMEDDRFDDLSSDDEDALRISDLKLDPDDVEKYGISRAFCKASKKGDYDEDDYYFDMDSDSDESRIGKVEFKRKRTWICVEEEWKTIEEKPPRVHPTEIRTSISPSSAALLNTKLAR</sequence>
<evidence type="ECO:0000259" key="11">
    <source>
        <dbReference type="Pfam" id="PF08574"/>
    </source>
</evidence>
<evidence type="ECO:0000256" key="8">
    <source>
        <dbReference type="ARBA" id="ARBA00022927"/>
    </source>
</evidence>
<protein>
    <recommendedName>
        <fullName evidence="5">Probable RNA polymerase II nuclear localization protein SLC7A6OS</fullName>
    </recommendedName>
</protein>
<keyword evidence="13" id="KW-1185">Reference proteome</keyword>
<evidence type="ECO:0000256" key="10">
    <source>
        <dbReference type="SAM" id="MobiDB-lite"/>
    </source>
</evidence>
<keyword evidence="6" id="KW-0813">Transport</keyword>
<organism evidence="12 13">
    <name type="scientific">Timema podura</name>
    <name type="common">Walking stick</name>
    <dbReference type="NCBI Taxonomy" id="61482"/>
    <lineage>
        <taxon>Eukaryota</taxon>
        <taxon>Metazoa</taxon>
        <taxon>Ecdysozoa</taxon>
        <taxon>Arthropoda</taxon>
        <taxon>Hexapoda</taxon>
        <taxon>Insecta</taxon>
        <taxon>Pterygota</taxon>
        <taxon>Neoptera</taxon>
        <taxon>Polyneoptera</taxon>
        <taxon>Phasmatodea</taxon>
        <taxon>Timematodea</taxon>
        <taxon>Timematoidea</taxon>
        <taxon>Timematidae</taxon>
        <taxon>Timema</taxon>
    </lineage>
</organism>
<dbReference type="InterPro" id="IPR013883">
    <property type="entry name" value="TF_Iwr1_dom"/>
</dbReference>
<dbReference type="Proteomes" id="UP001153148">
    <property type="component" value="Unassembled WGS sequence"/>
</dbReference>
<dbReference type="EMBL" id="CAJPIN010014781">
    <property type="protein sequence ID" value="CAG2061157.1"/>
    <property type="molecule type" value="Genomic_DNA"/>
</dbReference>
<proteinExistence type="inferred from homology"/>
<keyword evidence="7" id="KW-0963">Cytoplasm</keyword>
<gene>
    <name evidence="12" type="ORF">TPAB3V08_LOCUS8112</name>
</gene>
<dbReference type="PANTHER" id="PTHR31196">
    <property type="entry name" value="RNA POLYMERASE II NUCLEAR LOCALIZATION PROTEIN SLC7A6OS-RELATED"/>
    <property type="match status" value="1"/>
</dbReference>